<dbReference type="AlphaFoldDB" id="A0A8C4YIJ2"/>
<sequence>MGRWGTVAPPGAGAAQRRPLGAGQRCILGVAQQRPLGAGQRCILGAAQRRPLGAGQWSRGLTPTRGEQSRHPASPPHTRTNTVSISLALPGRLTAQMPGSKWHWL</sequence>
<evidence type="ECO:0000313" key="3">
    <source>
        <dbReference type="Proteomes" id="UP000694390"/>
    </source>
</evidence>
<keyword evidence="3" id="KW-1185">Reference proteome</keyword>
<protein>
    <submittedName>
        <fullName evidence="2">Uncharacterized protein</fullName>
    </submittedName>
</protein>
<evidence type="ECO:0000256" key="1">
    <source>
        <dbReference type="SAM" id="MobiDB-lite"/>
    </source>
</evidence>
<evidence type="ECO:0000313" key="2">
    <source>
        <dbReference type="Ensembl" id="ENSGEVP00005025707.1"/>
    </source>
</evidence>
<proteinExistence type="predicted"/>
<reference evidence="2" key="1">
    <citation type="submission" date="2025-08" db="UniProtKB">
        <authorList>
            <consortium name="Ensembl"/>
        </authorList>
    </citation>
    <scope>IDENTIFICATION</scope>
</reference>
<name>A0A8C4YIJ2_9SAUR</name>
<organism evidence="2 3">
    <name type="scientific">Gopherus evgoodei</name>
    <name type="common">Goodes thornscrub tortoise</name>
    <dbReference type="NCBI Taxonomy" id="1825980"/>
    <lineage>
        <taxon>Eukaryota</taxon>
        <taxon>Metazoa</taxon>
        <taxon>Chordata</taxon>
        <taxon>Craniata</taxon>
        <taxon>Vertebrata</taxon>
        <taxon>Euteleostomi</taxon>
        <taxon>Archelosauria</taxon>
        <taxon>Testudinata</taxon>
        <taxon>Testudines</taxon>
        <taxon>Cryptodira</taxon>
        <taxon>Durocryptodira</taxon>
        <taxon>Testudinoidea</taxon>
        <taxon>Testudinidae</taxon>
        <taxon>Gopherus</taxon>
    </lineage>
</organism>
<feature type="region of interest" description="Disordered" evidence="1">
    <location>
        <begin position="53"/>
        <end position="82"/>
    </location>
</feature>
<dbReference type="Ensembl" id="ENSGEVT00005027022.1">
    <property type="protein sequence ID" value="ENSGEVP00005025707.1"/>
    <property type="gene ID" value="ENSGEVG00005018225.1"/>
</dbReference>
<dbReference type="Proteomes" id="UP000694390">
    <property type="component" value="Unassembled WGS sequence"/>
</dbReference>
<reference evidence="2" key="2">
    <citation type="submission" date="2025-09" db="UniProtKB">
        <authorList>
            <consortium name="Ensembl"/>
        </authorList>
    </citation>
    <scope>IDENTIFICATION</scope>
</reference>
<accession>A0A8C4YIJ2</accession>